<evidence type="ECO:0000256" key="18">
    <source>
        <dbReference type="ARBA" id="ARBA00025552"/>
    </source>
</evidence>
<evidence type="ECO:0000313" key="32">
    <source>
        <dbReference type="Proteomes" id="UP000274271"/>
    </source>
</evidence>
<feature type="binding site" evidence="23">
    <location>
        <position position="1182"/>
    </location>
    <ligand>
        <name>S-adenosyl-L-methionine</name>
        <dbReference type="ChEBI" id="CHEBI:59789"/>
    </ligand>
</feature>
<evidence type="ECO:0000256" key="11">
    <source>
        <dbReference type="ARBA" id="ARBA00022679"/>
    </source>
</evidence>
<dbReference type="NCBIfam" id="TIGR02082">
    <property type="entry name" value="metH"/>
    <property type="match status" value="1"/>
</dbReference>
<dbReference type="InterPro" id="IPR033706">
    <property type="entry name" value="Met_synthase_B12-bd"/>
</dbReference>
<evidence type="ECO:0000259" key="26">
    <source>
        <dbReference type="PROSITE" id="PS50970"/>
    </source>
</evidence>
<dbReference type="InterPro" id="IPR050554">
    <property type="entry name" value="Met_Synthase/Corrinoid"/>
</dbReference>
<dbReference type="InterPro" id="IPR004223">
    <property type="entry name" value="VitB12-dep_Met_synth_activ_dom"/>
</dbReference>
<comment type="cofactor">
    <cofactor evidence="2 21 24">
        <name>Zn(2+)</name>
        <dbReference type="ChEBI" id="CHEBI:29105"/>
    </cofactor>
</comment>
<dbReference type="Pfam" id="PF02310">
    <property type="entry name" value="B12-binding"/>
    <property type="match status" value="1"/>
</dbReference>
<dbReference type="CDD" id="cd02069">
    <property type="entry name" value="methionine_synthase_B12_BD"/>
    <property type="match status" value="1"/>
</dbReference>
<dbReference type="PROSITE" id="PS50974">
    <property type="entry name" value="ADOMET_ACTIVATION"/>
    <property type="match status" value="1"/>
</dbReference>
<evidence type="ECO:0000256" key="14">
    <source>
        <dbReference type="ARBA" id="ARBA00022737"/>
    </source>
</evidence>
<dbReference type="SUPFAM" id="SSF52242">
    <property type="entry name" value="Cobalamin (vitamin B12)-binding domain"/>
    <property type="match status" value="1"/>
</dbReference>
<evidence type="ECO:0000313" key="31">
    <source>
        <dbReference type="EMBL" id="RRB15250.1"/>
    </source>
</evidence>
<feature type="binding site" evidence="22 24">
    <location>
        <position position="244"/>
    </location>
    <ligand>
        <name>Zn(2+)</name>
        <dbReference type="ChEBI" id="CHEBI:29105"/>
    </ligand>
</feature>
<dbReference type="SUPFAM" id="SSF56507">
    <property type="entry name" value="Methionine synthase activation domain-like"/>
    <property type="match status" value="1"/>
</dbReference>
<keyword evidence="10 21" id="KW-0846">Cobalamin</keyword>
<evidence type="ECO:0000256" key="22">
    <source>
        <dbReference type="PIRSR" id="PIRSR000381-1"/>
    </source>
</evidence>
<dbReference type="Gene3D" id="1.10.1240.10">
    <property type="entry name" value="Methionine synthase domain"/>
    <property type="match status" value="1"/>
</dbReference>
<keyword evidence="11 21" id="KW-0808">Transferase</keyword>
<evidence type="ECO:0000256" key="7">
    <source>
        <dbReference type="ARBA" id="ARBA00013998"/>
    </source>
</evidence>
<evidence type="ECO:0000256" key="15">
    <source>
        <dbReference type="ARBA" id="ARBA00022833"/>
    </source>
</evidence>
<comment type="cofactor">
    <cofactor evidence="3 21 22">
        <name>methylcob(III)alamin</name>
        <dbReference type="ChEBI" id="CHEBI:28115"/>
    </cofactor>
</comment>
<evidence type="ECO:0000259" key="27">
    <source>
        <dbReference type="PROSITE" id="PS50972"/>
    </source>
</evidence>
<keyword evidence="8 21" id="KW-0489">Methyltransferase</keyword>
<dbReference type="Gene3D" id="3.20.20.330">
    <property type="entry name" value="Homocysteine-binding-like domain"/>
    <property type="match status" value="1"/>
</dbReference>
<dbReference type="GO" id="GO:0046653">
    <property type="term" value="P:tetrahydrofolate metabolic process"/>
    <property type="evidence" value="ECO:0007669"/>
    <property type="project" value="TreeGrafter"/>
</dbReference>
<dbReference type="Gene3D" id="3.20.20.20">
    <property type="entry name" value="Dihydropteroate synthase-like"/>
    <property type="match status" value="1"/>
</dbReference>
<dbReference type="InterPro" id="IPR011005">
    <property type="entry name" value="Dihydropteroate_synth-like_sf"/>
</dbReference>
<accession>A0A3P1CPW5</accession>
<evidence type="ECO:0000256" key="8">
    <source>
        <dbReference type="ARBA" id="ARBA00022603"/>
    </source>
</evidence>
<evidence type="ECO:0000256" key="13">
    <source>
        <dbReference type="ARBA" id="ARBA00022723"/>
    </source>
</evidence>
<feature type="compositionally biased region" description="Basic and acidic residues" evidence="25">
    <location>
        <begin position="1044"/>
        <end position="1062"/>
    </location>
</feature>
<comment type="caution">
    <text evidence="31">The sequence shown here is derived from an EMBL/GenBank/DDBJ whole genome shotgun (WGS) entry which is preliminary data.</text>
</comment>
<dbReference type="SUPFAM" id="SSF51717">
    <property type="entry name" value="Dihydropteroate synthetase-like"/>
    <property type="match status" value="1"/>
</dbReference>
<comment type="similarity">
    <text evidence="5">Belongs to the vitamin-B12 dependent methionine synthase family.</text>
</comment>
<dbReference type="EMBL" id="RQJP01000002">
    <property type="protein sequence ID" value="RRB15250.1"/>
    <property type="molecule type" value="Genomic_DNA"/>
</dbReference>
<dbReference type="FunFam" id="3.40.50.280:FF:000001">
    <property type="entry name" value="Methionine synthase"/>
    <property type="match status" value="1"/>
</dbReference>
<keyword evidence="9 21" id="KW-0028">Amino-acid biosynthesis</keyword>
<organism evidence="31 32">
    <name type="scientific">Larkinella knui</name>
    <dbReference type="NCBI Taxonomy" id="2025310"/>
    <lineage>
        <taxon>Bacteria</taxon>
        <taxon>Pseudomonadati</taxon>
        <taxon>Bacteroidota</taxon>
        <taxon>Cytophagia</taxon>
        <taxon>Cytophagales</taxon>
        <taxon>Spirosomataceae</taxon>
        <taxon>Larkinella</taxon>
    </lineage>
</organism>
<feature type="binding site" evidence="23">
    <location>
        <position position="855"/>
    </location>
    <ligand>
        <name>methylcob(III)alamin</name>
        <dbReference type="ChEBI" id="CHEBI:28115"/>
    </ligand>
</feature>
<feature type="binding site" evidence="22 24">
    <location>
        <position position="308"/>
    </location>
    <ligand>
        <name>Zn(2+)</name>
        <dbReference type="ChEBI" id="CHEBI:29105"/>
    </ligand>
</feature>
<evidence type="ECO:0000256" key="20">
    <source>
        <dbReference type="NCBIfam" id="TIGR02082"/>
    </source>
</evidence>
<dbReference type="PROSITE" id="PS51332">
    <property type="entry name" value="B12_BINDING"/>
    <property type="match status" value="1"/>
</dbReference>
<dbReference type="GO" id="GO:0008705">
    <property type="term" value="F:methionine synthase activity"/>
    <property type="evidence" value="ECO:0007669"/>
    <property type="project" value="UniProtKB-UniRule"/>
</dbReference>
<evidence type="ECO:0000256" key="23">
    <source>
        <dbReference type="PIRSR" id="PIRSR000381-2"/>
    </source>
</evidence>
<proteinExistence type="inferred from homology"/>
<evidence type="ECO:0000256" key="4">
    <source>
        <dbReference type="ARBA" id="ARBA00005178"/>
    </source>
</evidence>
<dbReference type="Pfam" id="PF02574">
    <property type="entry name" value="S-methyl_trans"/>
    <property type="match status" value="1"/>
</dbReference>
<evidence type="ECO:0000256" key="3">
    <source>
        <dbReference type="ARBA" id="ARBA00001956"/>
    </source>
</evidence>
<feature type="domain" description="B12-binding" evidence="29">
    <location>
        <begin position="741"/>
        <end position="876"/>
    </location>
</feature>
<keyword evidence="15 21" id="KW-0862">Zinc</keyword>
<evidence type="ECO:0000256" key="6">
    <source>
        <dbReference type="ARBA" id="ARBA00012032"/>
    </source>
</evidence>
<name>A0A3P1CPW5_9BACT</name>
<dbReference type="GO" id="GO:0050667">
    <property type="term" value="P:homocysteine metabolic process"/>
    <property type="evidence" value="ECO:0007669"/>
    <property type="project" value="TreeGrafter"/>
</dbReference>
<evidence type="ECO:0000256" key="21">
    <source>
        <dbReference type="PIRNR" id="PIRNR000381"/>
    </source>
</evidence>
<dbReference type="InterPro" id="IPR006158">
    <property type="entry name" value="Cobalamin-bd"/>
</dbReference>
<dbReference type="InterPro" id="IPR003759">
    <property type="entry name" value="Cbl-bd_cap"/>
</dbReference>
<feature type="binding site" evidence="22 24">
    <location>
        <position position="307"/>
    </location>
    <ligand>
        <name>Zn(2+)</name>
        <dbReference type="ChEBI" id="CHEBI:29105"/>
    </ligand>
</feature>
<dbReference type="UniPathway" id="UPA00051">
    <property type="reaction ID" value="UER00081"/>
</dbReference>
<feature type="domain" description="Pterin-binding" evidence="27">
    <location>
        <begin position="353"/>
        <end position="618"/>
    </location>
</feature>
<dbReference type="PROSITE" id="PS51337">
    <property type="entry name" value="B12_BINDING_NTER"/>
    <property type="match status" value="1"/>
</dbReference>
<feature type="binding site" evidence="23">
    <location>
        <begin position="1236"/>
        <end position="1237"/>
    </location>
    <ligand>
        <name>S-adenosyl-L-methionine</name>
        <dbReference type="ChEBI" id="CHEBI:59789"/>
    </ligand>
</feature>
<evidence type="ECO:0000259" key="28">
    <source>
        <dbReference type="PROSITE" id="PS50974"/>
    </source>
</evidence>
<dbReference type="Pfam" id="PF02965">
    <property type="entry name" value="Met_synt_B12"/>
    <property type="match status" value="2"/>
</dbReference>
<feature type="domain" description="Hcy-binding" evidence="26">
    <location>
        <begin position="1"/>
        <end position="322"/>
    </location>
</feature>
<dbReference type="InterPro" id="IPR036724">
    <property type="entry name" value="Cobalamin-bd_sf"/>
</dbReference>
<dbReference type="PANTHER" id="PTHR45833:SF1">
    <property type="entry name" value="METHIONINE SYNTHASE"/>
    <property type="match status" value="1"/>
</dbReference>
<dbReference type="InterPro" id="IPR037010">
    <property type="entry name" value="VitB12-dep_Met_synth_activ_sf"/>
</dbReference>
<dbReference type="FunFam" id="3.20.20.330:FF:000001">
    <property type="entry name" value="Methionine synthase"/>
    <property type="match status" value="1"/>
</dbReference>
<evidence type="ECO:0000256" key="1">
    <source>
        <dbReference type="ARBA" id="ARBA00001700"/>
    </source>
</evidence>
<keyword evidence="32" id="KW-1185">Reference proteome</keyword>
<dbReference type="EC" id="2.1.1.13" evidence="6 20"/>
<dbReference type="PROSITE" id="PS50970">
    <property type="entry name" value="HCY"/>
    <property type="match status" value="1"/>
</dbReference>
<evidence type="ECO:0000256" key="2">
    <source>
        <dbReference type="ARBA" id="ARBA00001947"/>
    </source>
</evidence>
<dbReference type="GO" id="GO:0008270">
    <property type="term" value="F:zinc ion binding"/>
    <property type="evidence" value="ECO:0007669"/>
    <property type="project" value="UniProtKB-UniRule"/>
</dbReference>
<evidence type="ECO:0000259" key="30">
    <source>
        <dbReference type="PROSITE" id="PS51337"/>
    </source>
</evidence>
<evidence type="ECO:0000256" key="9">
    <source>
        <dbReference type="ARBA" id="ARBA00022605"/>
    </source>
</evidence>
<keyword evidence="17 21" id="KW-0170">Cobalt</keyword>
<dbReference type="GO" id="GO:0032259">
    <property type="term" value="P:methylation"/>
    <property type="evidence" value="ECO:0007669"/>
    <property type="project" value="UniProtKB-KW"/>
</dbReference>
<evidence type="ECO:0000256" key="19">
    <source>
        <dbReference type="ARBA" id="ARBA00031040"/>
    </source>
</evidence>
<dbReference type="NCBIfam" id="NF007024">
    <property type="entry name" value="PRK09490.1"/>
    <property type="match status" value="1"/>
</dbReference>
<keyword evidence="12 21" id="KW-0949">S-adenosyl-L-methionine</keyword>
<dbReference type="SUPFAM" id="SSF47644">
    <property type="entry name" value="Methionine synthase domain"/>
    <property type="match status" value="1"/>
</dbReference>
<feature type="domain" description="B12-binding N-terminal" evidence="30">
    <location>
        <begin position="644"/>
        <end position="738"/>
    </location>
</feature>
<evidence type="ECO:0000256" key="5">
    <source>
        <dbReference type="ARBA" id="ARBA00010398"/>
    </source>
</evidence>
<dbReference type="Proteomes" id="UP000274271">
    <property type="component" value="Unassembled WGS sequence"/>
</dbReference>
<dbReference type="Gene3D" id="3.40.50.280">
    <property type="entry name" value="Cobalamin-binding domain"/>
    <property type="match status" value="1"/>
</dbReference>
<keyword evidence="14" id="KW-0677">Repeat</keyword>
<dbReference type="OrthoDB" id="9803687at2"/>
<comment type="pathway">
    <text evidence="4 21">Amino-acid biosynthesis; L-methionine biosynthesis via de novo pathway; L-methionine from L-homocysteine (MetH route): step 1/1.</text>
</comment>
<dbReference type="InterPro" id="IPR036594">
    <property type="entry name" value="Meth_synthase_dom"/>
</dbReference>
<dbReference type="CDD" id="cd00740">
    <property type="entry name" value="MeTr"/>
    <property type="match status" value="1"/>
</dbReference>
<feature type="binding site" evidence="23">
    <location>
        <position position="803"/>
    </location>
    <ligand>
        <name>methylcob(III)alamin</name>
        <dbReference type="ChEBI" id="CHEBI:28115"/>
    </ligand>
</feature>
<dbReference type="Pfam" id="PF02607">
    <property type="entry name" value="B12-binding_2"/>
    <property type="match status" value="1"/>
</dbReference>
<dbReference type="InterPro" id="IPR036589">
    <property type="entry name" value="HCY_dom_sf"/>
</dbReference>
<reference evidence="31 32" key="1">
    <citation type="submission" date="2018-11" db="EMBL/GenBank/DDBJ databases">
        <authorList>
            <person name="Zhou Z."/>
            <person name="Wang G."/>
        </authorList>
    </citation>
    <scope>NUCLEOTIDE SEQUENCE [LARGE SCALE GENOMIC DNA]</scope>
    <source>
        <strain evidence="31 32">KCTC42998</strain>
    </source>
</reference>
<dbReference type="FunFam" id="1.10.1240.10:FF:000001">
    <property type="entry name" value="Methionine synthase"/>
    <property type="match status" value="1"/>
</dbReference>
<dbReference type="PROSITE" id="PS50972">
    <property type="entry name" value="PTERIN_BINDING"/>
    <property type="match status" value="1"/>
</dbReference>
<feature type="region of interest" description="Disordered" evidence="25">
    <location>
        <begin position="1044"/>
        <end position="1063"/>
    </location>
</feature>
<comment type="catalytic activity">
    <reaction evidence="1 21">
        <text>(6S)-5-methyl-5,6,7,8-tetrahydrofolate + L-homocysteine = (6S)-5,6,7,8-tetrahydrofolate + L-methionine</text>
        <dbReference type="Rhea" id="RHEA:11172"/>
        <dbReference type="ChEBI" id="CHEBI:18608"/>
        <dbReference type="ChEBI" id="CHEBI:57453"/>
        <dbReference type="ChEBI" id="CHEBI:57844"/>
        <dbReference type="ChEBI" id="CHEBI:58199"/>
        <dbReference type="EC" id="2.1.1.13"/>
    </reaction>
</comment>
<evidence type="ECO:0000256" key="17">
    <source>
        <dbReference type="ARBA" id="ARBA00023285"/>
    </source>
</evidence>
<feature type="domain" description="AdoMet activation" evidence="28">
    <location>
        <begin position="894"/>
        <end position="1273"/>
    </location>
</feature>
<dbReference type="Gene3D" id="3.10.196.10">
    <property type="entry name" value="Vitamin B12-dependent methionine synthase, activation domain"/>
    <property type="match status" value="2"/>
</dbReference>
<gene>
    <name evidence="31" type="ORF">EHT87_11960</name>
</gene>
<evidence type="ECO:0000256" key="12">
    <source>
        <dbReference type="ARBA" id="ARBA00022691"/>
    </source>
</evidence>
<dbReference type="PANTHER" id="PTHR45833">
    <property type="entry name" value="METHIONINE SYNTHASE"/>
    <property type="match status" value="1"/>
</dbReference>
<comment type="domain">
    <text evidence="21">Modular enzyme with four functionally distinct domains. The isolated Hcy-binding domain catalyzes methyl transfer from free methylcobalamin to homocysteine. The Hcy-binding domain in association with the pterin-binding domain catalyzes the methylation of cob(I)alamin by methyltetrahydrofolate and the methylation of homocysteine. The B12-binding domain binds the cofactor. The AdoMet activation domain binds S-adenosyl-L-methionine. Under aerobic conditions cob(I)alamin can be converted to inactive cob(II)alamin. Reductive methylation by S-adenosyl-L-methionine and flavodoxin regenerates methylcobalamin.</text>
</comment>
<keyword evidence="16 21" id="KW-0486">Methionine biosynthesis</keyword>
<dbReference type="PIRSF" id="PIRSF000381">
    <property type="entry name" value="MetH"/>
    <property type="match status" value="1"/>
</dbReference>
<feature type="binding site" evidence="23">
    <location>
        <position position="688"/>
    </location>
    <ligand>
        <name>methylcob(III)alamin</name>
        <dbReference type="ChEBI" id="CHEBI:28115"/>
    </ligand>
</feature>
<evidence type="ECO:0000256" key="24">
    <source>
        <dbReference type="PROSITE-ProRule" id="PRU00333"/>
    </source>
</evidence>
<dbReference type="AlphaFoldDB" id="A0A3P1CPW5"/>
<keyword evidence="13 21" id="KW-0479">Metal-binding</keyword>
<feature type="binding site" evidence="23">
    <location>
        <position position="944"/>
    </location>
    <ligand>
        <name>S-adenosyl-L-methionine</name>
        <dbReference type="ChEBI" id="CHEBI:59789"/>
    </ligand>
</feature>
<protein>
    <recommendedName>
        <fullName evidence="7 20">Methionine synthase</fullName>
        <ecNumber evidence="6 20">2.1.1.13</ecNumber>
    </recommendedName>
    <alternativeName>
        <fullName evidence="19 21">5-methyltetrahydrofolate--homocysteine methyltransferase</fullName>
    </alternativeName>
</protein>
<evidence type="ECO:0000256" key="25">
    <source>
        <dbReference type="SAM" id="MobiDB-lite"/>
    </source>
</evidence>
<dbReference type="InterPro" id="IPR003726">
    <property type="entry name" value="HCY_dom"/>
</dbReference>
<evidence type="ECO:0000256" key="10">
    <source>
        <dbReference type="ARBA" id="ARBA00022628"/>
    </source>
</evidence>
<dbReference type="FunFam" id="3.20.20.20:FF:000002">
    <property type="entry name" value="Methionine synthase"/>
    <property type="match status" value="1"/>
</dbReference>
<dbReference type="Pfam" id="PF00809">
    <property type="entry name" value="Pterin_bind"/>
    <property type="match status" value="1"/>
</dbReference>
<evidence type="ECO:0000259" key="29">
    <source>
        <dbReference type="PROSITE" id="PS51332"/>
    </source>
</evidence>
<feature type="binding site" evidence="23">
    <location>
        <position position="799"/>
    </location>
    <ligand>
        <name>methylcob(III)alamin</name>
        <dbReference type="ChEBI" id="CHEBI:28115"/>
    </ligand>
</feature>
<sequence length="1273" mass="141976">MEKITDLLQQRILILDGAMGTMIQRYKLEEEDYRGTRFADWPHDLKGNNDLLSITKPEIIKEIHRQYLEAGSDIIETNTFSGTWVAMADYHMEELVYELNYQSAKIAKEVAEEVTRQNPDKPRFVAGAMGPTTRLASMSPDVNNPGYRAITFDQLVDAFYTQVSGLVEGGADLLLIETITDTLNAKAALFAVDKYFADKGLPPLPIMVSGTITDASGRTLSGQTTEAFLYSVSHLPLLSIGLNCAMGAELLRPYVQTLAKEAPFFTSAYPNAGLPNEMGEYDQSPEEMAAQIEGFVKDGFVNIVGGCCGSTPDHIQAIARAISKYPPRPKPQAEPYQKLSGLEPLKITELTNFVNVGERTNVTGSKAFARLIRAGDYDAALSVARQQVENGAQVIDINMDEGMLDSVEVMTTFLNLIAAEPDIARVPIMIDSSKWEVIEAGLKCVQGKAIVNSISLKEGEEAFIERANLVKRYGAAAVVMAFDETGQADSYERRIEICERAYRILVDKVGFPAQDIIFDPNILTVATGIEEHNNYAVDFINATRWIKQNLPLAKVSGGVSNISFSFRGNDVVREAMHSVFLYYAIKAGMDMGIVNAGQLGVYDDIPKDLLERCEDVLLNRRPDATERLVDFAETVKAKGKAIVQDESWRLEPVNERLKHALVRGITDYIDQDTEEARLQYERPIEVIEGPLMDGMNVVGDLFGAGKMFLPQVVKSARVMKKAVAYLFPFIEASKSVGARAAGKILMATVKGDVHDIGKNIVGVVLGCNNYEIIDLGVMVPTQKILEEAKKHNVDIIGLSGLITPSLDEMVGVAKEMERQGFTMPLLIGGATTSRIHTAVKIDPHYSGPVVHVLDASRSVPVAGRLISEQESTRDLVFREFKDEYTKLRADHARRKQDKKTLTIDVARKNKTVIDWTEFEPVKPLFLGNRYFHEYSLKEIAEFIDWTPFFQTWELHGKYPAILTDEVVGAEAKKVFEDAKRLLQKVIDEKLLTAKAVVGFYPANSAEDDVLLHEFEEIVREIPCERHGSHTHLEYKLSHMADRSAEFGPRSSDRSNPDERKSTGELVYDTKTVLHFLRQQNQKAPGLPNFCLSDFVAPIETGRTDYIGGFAVTAGIGIEKLIEEFERDHDDYNSIMIKAIADRLAEAFAELMHKRVRTEFWPYATDEKLSNEDLIKEEYQGIRPAPGYPACPDHTEKATLFELLDAAQIDIQLTESFAMYPASSVSGFYFSHPSSRYFAVGKINKDQVLDYAHRKNMSVDDVERWLAPVLSYDA</sequence>
<dbReference type="InterPro" id="IPR011822">
    <property type="entry name" value="MetH"/>
</dbReference>
<dbReference type="SMART" id="SM01018">
    <property type="entry name" value="B12-binding_2"/>
    <property type="match status" value="1"/>
</dbReference>
<feature type="binding site" evidence="23">
    <location>
        <begin position="751"/>
        <end position="755"/>
    </location>
    <ligand>
        <name>methylcob(III)alamin</name>
        <dbReference type="ChEBI" id="CHEBI:28115"/>
    </ligand>
</feature>
<dbReference type="GO" id="GO:0005829">
    <property type="term" value="C:cytosol"/>
    <property type="evidence" value="ECO:0007669"/>
    <property type="project" value="TreeGrafter"/>
</dbReference>
<evidence type="ECO:0000256" key="16">
    <source>
        <dbReference type="ARBA" id="ARBA00023167"/>
    </source>
</evidence>
<dbReference type="GO" id="GO:0031419">
    <property type="term" value="F:cobalamin binding"/>
    <property type="evidence" value="ECO:0007669"/>
    <property type="project" value="UniProtKB-UniRule"/>
</dbReference>
<dbReference type="InterPro" id="IPR000489">
    <property type="entry name" value="Pterin-binding_dom"/>
</dbReference>
<comment type="function">
    <text evidence="18 21">Catalyzes the transfer of a methyl group from methyl-cobalamin to homocysteine, yielding enzyme-bound cob(I)alamin and methionine. Subsequently, remethylates the cofactor using methyltetrahydrofolate.</text>
</comment>
<feature type="binding site" description="axial binding residue" evidence="22">
    <location>
        <position position="754"/>
    </location>
    <ligand>
        <name>methylcob(III)alamin</name>
        <dbReference type="ChEBI" id="CHEBI:28115"/>
    </ligand>
    <ligandPart>
        <name>Co</name>
        <dbReference type="ChEBI" id="CHEBI:27638"/>
    </ligandPart>
</feature>
<dbReference type="SUPFAM" id="SSF82282">
    <property type="entry name" value="Homocysteine S-methyltransferase"/>
    <property type="match status" value="1"/>
</dbReference>